<reference evidence="1 2" key="1">
    <citation type="submission" date="2016-11" db="EMBL/GenBank/DDBJ databases">
        <authorList>
            <person name="Jaros S."/>
            <person name="Januszkiewicz K."/>
            <person name="Wedrychowicz H."/>
        </authorList>
    </citation>
    <scope>NUCLEOTIDE SEQUENCE [LARGE SCALE GENOMIC DNA]</scope>
    <source>
        <strain evidence="1 2">DSM 21074</strain>
    </source>
</reference>
<organism evidence="1 2">
    <name type="scientific">Hymenobacter daecheongensis DSM 21074</name>
    <dbReference type="NCBI Taxonomy" id="1121955"/>
    <lineage>
        <taxon>Bacteria</taxon>
        <taxon>Pseudomonadati</taxon>
        <taxon>Bacteroidota</taxon>
        <taxon>Cytophagia</taxon>
        <taxon>Cytophagales</taxon>
        <taxon>Hymenobacteraceae</taxon>
        <taxon>Hymenobacter</taxon>
    </lineage>
</organism>
<protein>
    <recommendedName>
        <fullName evidence="3">DUF3887 domain-containing protein</fullName>
    </recommendedName>
</protein>
<dbReference type="EMBL" id="FQYN01000002">
    <property type="protein sequence ID" value="SHI69850.1"/>
    <property type="molecule type" value="Genomic_DNA"/>
</dbReference>
<dbReference type="RefSeq" id="WP_073107018.1">
    <property type="nucleotide sequence ID" value="NZ_FQYN01000002.1"/>
</dbReference>
<dbReference type="Proteomes" id="UP000184418">
    <property type="component" value="Unassembled WGS sequence"/>
</dbReference>
<evidence type="ECO:0008006" key="3">
    <source>
        <dbReference type="Google" id="ProtNLM"/>
    </source>
</evidence>
<evidence type="ECO:0000313" key="1">
    <source>
        <dbReference type="EMBL" id="SHI69850.1"/>
    </source>
</evidence>
<name>A0A1M6D9M7_9BACT</name>
<dbReference type="OrthoDB" id="886373at2"/>
<keyword evidence="2" id="KW-1185">Reference proteome</keyword>
<gene>
    <name evidence="1" type="ORF">SAMN02745146_1422</name>
</gene>
<accession>A0A1M6D9M7</accession>
<proteinExistence type="predicted"/>
<sequence length="159" mass="17520">MKMNFGWLRAGWPRLAAWGLVLLLAAVPPLAAAPARPSQVQVARQFLLAILRADYAHAYQLLAPEVSAAVTPARFRAAAQPLYEKGQQFGPSIDLYKLGLRIGEGNDVRNFYSFLFKSDTLAPRPQVQLDVTFRDSTATRILSFGLIPAPQTSSKKPVR</sequence>
<dbReference type="AlphaFoldDB" id="A0A1M6D9M7"/>
<evidence type="ECO:0000313" key="2">
    <source>
        <dbReference type="Proteomes" id="UP000184418"/>
    </source>
</evidence>